<comment type="caution">
    <text evidence="1">The sequence shown here is derived from an EMBL/GenBank/DDBJ whole genome shotgun (WGS) entry which is preliminary data.</text>
</comment>
<name>A0A7J4MUU6_METTF</name>
<dbReference type="Pfam" id="PF01979">
    <property type="entry name" value="Amidohydro_1"/>
    <property type="match status" value="1"/>
</dbReference>
<accession>A0A7J4MUU6</accession>
<dbReference type="AlphaFoldDB" id="A0A7J4MUU6"/>
<dbReference type="InterPro" id="IPR006680">
    <property type="entry name" value="Amidohydro-rel"/>
</dbReference>
<reference evidence="2" key="1">
    <citation type="journal article" date="2020" name="bioRxiv">
        <title>A rank-normalized archaeal taxonomy based on genome phylogeny resolves widespread incomplete and uneven classifications.</title>
        <authorList>
            <person name="Rinke C."/>
            <person name="Chuvochina M."/>
            <person name="Mussig A.J."/>
            <person name="Chaumeil P.-A."/>
            <person name="Waite D.W."/>
            <person name="Whitman W.B."/>
            <person name="Parks D.H."/>
            <person name="Hugenholtz P."/>
        </authorList>
    </citation>
    <scope>NUCLEOTIDE SEQUENCE [LARGE SCALE GENOMIC DNA]</scope>
</reference>
<dbReference type="Gene3D" id="2.30.40.10">
    <property type="entry name" value="Urease, subunit C, domain 1"/>
    <property type="match status" value="1"/>
</dbReference>
<dbReference type="InterPro" id="IPR057744">
    <property type="entry name" value="OTAase-like"/>
</dbReference>
<dbReference type="InterPro" id="IPR051781">
    <property type="entry name" value="Metallo-dep_Hydrolase"/>
</dbReference>
<dbReference type="SUPFAM" id="SSF51338">
    <property type="entry name" value="Composite domain of metallo-dependent hydrolases"/>
    <property type="match status" value="1"/>
</dbReference>
<dbReference type="PANTHER" id="PTHR43135:SF3">
    <property type="entry name" value="ALPHA-D-RIBOSE 1-METHYLPHOSPHONATE 5-TRIPHOSPHATE DIPHOSPHATASE"/>
    <property type="match status" value="1"/>
</dbReference>
<proteinExistence type="predicted"/>
<organism evidence="1 2">
    <name type="scientific">Methanothermobacter thermautotrophicus</name>
    <name type="common">Methanobacterium thermoformicicum</name>
    <dbReference type="NCBI Taxonomy" id="145262"/>
    <lineage>
        <taxon>Archaea</taxon>
        <taxon>Methanobacteriati</taxon>
        <taxon>Methanobacteriota</taxon>
        <taxon>Methanomada group</taxon>
        <taxon>Methanobacteria</taxon>
        <taxon>Methanobacteriales</taxon>
        <taxon>Methanobacteriaceae</taxon>
        <taxon>Methanothermobacter</taxon>
    </lineage>
</organism>
<sequence>MYIYFPYRIEGDHKGIFRGFSMRFAVKGEVLDIYSGEHERRYVLVDKGRITAIESSVTGVEVIDASDKFILPGFIDLHTHLMEDGFRTESKLEDPLSLYFYRALDNMRATLQAGVTTVRDAGLADLGVKMASDRHIIQAPRMQISVTPLSITGGHFDFHTRSGLNIERRYRGLPSGICDGIPSVRKRTREVLRAGADVVKVMATGGVMSSTDRPSDTQFTPSELAAIVEEASFRGKNVMVHAHGLQGIKNSIKAGVHSVEHGTYLDKRTARLMAERGVYLVPTFLVTRLNNDKALRGELAEYSRRDAIEVAGVHRENMEMAYNEGVRMVMGTDSGVVEHGMNLLELSYLTETGMEPLEAIRAGTIHAAECMGWEDRIGSIEKGKIADIVVTEVNPVEEIDELSRPGNVLLVVRDGIIYRDELVS</sequence>
<dbReference type="GO" id="GO:0016810">
    <property type="term" value="F:hydrolase activity, acting on carbon-nitrogen (but not peptide) bonds"/>
    <property type="evidence" value="ECO:0007669"/>
    <property type="project" value="InterPro"/>
</dbReference>
<evidence type="ECO:0000313" key="1">
    <source>
        <dbReference type="EMBL" id="HIH64174.1"/>
    </source>
</evidence>
<evidence type="ECO:0000313" key="2">
    <source>
        <dbReference type="Proteomes" id="UP000538031"/>
    </source>
</evidence>
<dbReference type="InterPro" id="IPR011059">
    <property type="entry name" value="Metal-dep_hydrolase_composite"/>
</dbReference>
<dbReference type="EMBL" id="DUHT01000011">
    <property type="protein sequence ID" value="HIH64174.1"/>
    <property type="molecule type" value="Genomic_DNA"/>
</dbReference>
<dbReference type="CDD" id="cd01299">
    <property type="entry name" value="Met_dep_hydrolase_A"/>
    <property type="match status" value="1"/>
</dbReference>
<dbReference type="PANTHER" id="PTHR43135">
    <property type="entry name" value="ALPHA-D-RIBOSE 1-METHYLPHOSPHONATE 5-TRIPHOSPHATE DIPHOSPHATASE"/>
    <property type="match status" value="1"/>
</dbReference>
<gene>
    <name evidence="1" type="ORF">HA285_00975</name>
</gene>
<dbReference type="Gene3D" id="3.20.20.140">
    <property type="entry name" value="Metal-dependent hydrolases"/>
    <property type="match status" value="1"/>
</dbReference>
<dbReference type="Proteomes" id="UP000538031">
    <property type="component" value="Unassembled WGS sequence"/>
</dbReference>
<dbReference type="SUPFAM" id="SSF51556">
    <property type="entry name" value="Metallo-dependent hydrolases"/>
    <property type="match status" value="1"/>
</dbReference>
<dbReference type="InterPro" id="IPR032466">
    <property type="entry name" value="Metal_Hydrolase"/>
</dbReference>
<protein>
    <submittedName>
        <fullName evidence="1">Amidohydrolase family protein</fullName>
    </submittedName>
</protein>
<keyword evidence="1" id="KW-0378">Hydrolase</keyword>